<keyword evidence="4" id="KW-0732">Signal</keyword>
<feature type="domain" description="AlgX/AlgJ SGNH hydrolase-like" evidence="7">
    <location>
        <begin position="118"/>
        <end position="238"/>
    </location>
</feature>
<comment type="pathway">
    <text evidence="2">Glycan biosynthesis; alginate biosynthesis.</text>
</comment>
<dbReference type="KEGG" id="cle:Clole_3067"/>
<evidence type="ECO:0000256" key="3">
    <source>
        <dbReference type="ARBA" id="ARBA00022679"/>
    </source>
</evidence>
<reference evidence="8 9" key="1">
    <citation type="journal article" date="2011" name="J. Bacteriol.">
        <title>Complete genome sequence of the cellulose-degrading bacterium Cellulosilyticum lentocellum.</title>
        <authorList>
            <consortium name="US DOE Joint Genome Institute"/>
            <person name="Miller D.A."/>
            <person name="Suen G."/>
            <person name="Bruce D."/>
            <person name="Copeland A."/>
            <person name="Cheng J.F."/>
            <person name="Detter C."/>
            <person name="Goodwin L.A."/>
            <person name="Han C.S."/>
            <person name="Hauser L.J."/>
            <person name="Land M.L."/>
            <person name="Lapidus A."/>
            <person name="Lucas S."/>
            <person name="Meincke L."/>
            <person name="Pitluck S."/>
            <person name="Tapia R."/>
            <person name="Teshima H."/>
            <person name="Woyke T."/>
            <person name="Fox B.G."/>
            <person name="Angert E.R."/>
            <person name="Currie C.R."/>
        </authorList>
    </citation>
    <scope>NUCLEOTIDE SEQUENCE [LARGE SCALE GENOMIC DNA]</scope>
    <source>
        <strain evidence="9">ATCC 49066 / DSM 5427 / NCIMB 11756 / RHM5</strain>
    </source>
</reference>
<evidence type="ECO:0000256" key="2">
    <source>
        <dbReference type="ARBA" id="ARBA00005182"/>
    </source>
</evidence>
<keyword evidence="6" id="KW-0016">Alginate biosynthesis</keyword>
<dbReference type="HOGENOM" id="CLU_049313_0_0_9"/>
<dbReference type="RefSeq" id="WP_013658042.1">
    <property type="nucleotide sequence ID" value="NC_015275.1"/>
</dbReference>
<dbReference type="InterPro" id="IPR031811">
    <property type="entry name" value="ALGX/ALGJ_SGNH-like"/>
</dbReference>
<dbReference type="EMBL" id="CP002582">
    <property type="protein sequence ID" value="ADZ84763.1"/>
    <property type="molecule type" value="Genomic_DNA"/>
</dbReference>
<accession>F2JNI7</accession>
<keyword evidence="9" id="KW-1185">Reference proteome</keyword>
<dbReference type="eggNOG" id="ENOG502ZAW2">
    <property type="taxonomic scope" value="Bacteria"/>
</dbReference>
<dbReference type="AlphaFoldDB" id="F2JNI7"/>
<evidence type="ECO:0000313" key="9">
    <source>
        <dbReference type="Proteomes" id="UP000008467"/>
    </source>
</evidence>
<evidence type="ECO:0000313" key="8">
    <source>
        <dbReference type="EMBL" id="ADZ84763.1"/>
    </source>
</evidence>
<dbReference type="STRING" id="642492.Clole_3067"/>
<gene>
    <name evidence="8" type="ordered locus">Clole_3067</name>
</gene>
<dbReference type="UniPathway" id="UPA00286"/>
<dbReference type="Proteomes" id="UP000008467">
    <property type="component" value="Chromosome"/>
</dbReference>
<comment type="subcellular location">
    <subcellularLocation>
        <location evidence="1">Periplasm</location>
    </subcellularLocation>
</comment>
<evidence type="ECO:0000256" key="5">
    <source>
        <dbReference type="ARBA" id="ARBA00022764"/>
    </source>
</evidence>
<sequence>MKKVTLQRVGICLFCVTLIGGGILTIGPNIKSIAKQTLSGMKNGYAEKATIEGLLKGTIGGIEAGISDSVFGKEAYINLYGLSERLLGKHYIRDTNLVQSVIKDNNGQLQFATNKVDTTPYAEEIGQVNELLKEKNVPFIYVQTPLKVIEGYTQLPASVIDYAEINTDTFKEQLEEKDVDVLDLRENVKSAGLDYSTLFYNTDHHWRTQTAFWAVGEVVQYLKESTGINLDPNHYYTDSSNYEETFYKQNFLGSQGRRVGKYYGGLDDYTLMTPNFDTSYEVKITKTNGSTVAEGTFEEAIIKKNLLNATSVFTNRYASYFGGDFPEVAIKNKNAENDFKVLIVKDSFALPFSAFFSTMVSETRMLDTRYYEGEVTDYINSYNPDLVLYVYKSINTQK</sequence>
<dbReference type="GO" id="GO:0042597">
    <property type="term" value="C:periplasmic space"/>
    <property type="evidence" value="ECO:0007669"/>
    <property type="project" value="UniProtKB-SubCell"/>
</dbReference>
<evidence type="ECO:0000259" key="7">
    <source>
        <dbReference type="Pfam" id="PF16822"/>
    </source>
</evidence>
<organism evidence="8 9">
    <name type="scientific">Cellulosilyticum lentocellum (strain ATCC 49066 / DSM 5427 / NCIMB 11756 / RHM5)</name>
    <name type="common">Clostridium lentocellum</name>
    <dbReference type="NCBI Taxonomy" id="642492"/>
    <lineage>
        <taxon>Bacteria</taxon>
        <taxon>Bacillati</taxon>
        <taxon>Bacillota</taxon>
        <taxon>Clostridia</taxon>
        <taxon>Lachnospirales</taxon>
        <taxon>Cellulosilyticaceae</taxon>
        <taxon>Cellulosilyticum</taxon>
    </lineage>
</organism>
<keyword evidence="3" id="KW-0808">Transferase</keyword>
<dbReference type="GO" id="GO:0042121">
    <property type="term" value="P:alginic acid biosynthetic process"/>
    <property type="evidence" value="ECO:0007669"/>
    <property type="project" value="UniProtKB-UniPathway"/>
</dbReference>
<dbReference type="Pfam" id="PF16822">
    <property type="entry name" value="ALGX"/>
    <property type="match status" value="1"/>
</dbReference>
<keyword evidence="5" id="KW-0574">Periplasm</keyword>
<protein>
    <recommendedName>
        <fullName evidence="7">AlgX/AlgJ SGNH hydrolase-like domain-containing protein</fullName>
    </recommendedName>
</protein>
<dbReference type="GO" id="GO:0016740">
    <property type="term" value="F:transferase activity"/>
    <property type="evidence" value="ECO:0007669"/>
    <property type="project" value="UniProtKB-KW"/>
</dbReference>
<evidence type="ECO:0000256" key="4">
    <source>
        <dbReference type="ARBA" id="ARBA00022729"/>
    </source>
</evidence>
<name>F2JNI7_CELLD</name>
<proteinExistence type="predicted"/>
<evidence type="ECO:0000256" key="6">
    <source>
        <dbReference type="ARBA" id="ARBA00022841"/>
    </source>
</evidence>
<evidence type="ECO:0000256" key="1">
    <source>
        <dbReference type="ARBA" id="ARBA00004418"/>
    </source>
</evidence>